<keyword evidence="3" id="KW-1185">Reference proteome</keyword>
<keyword evidence="1" id="KW-1133">Transmembrane helix</keyword>
<organism evidence="2 3">
    <name type="scientific">Trichloromonas acetexigens</name>
    <dbReference type="NCBI Taxonomy" id="38815"/>
    <lineage>
        <taxon>Bacteria</taxon>
        <taxon>Pseudomonadati</taxon>
        <taxon>Thermodesulfobacteriota</taxon>
        <taxon>Desulfuromonadia</taxon>
        <taxon>Desulfuromonadales</taxon>
        <taxon>Trichloromonadaceae</taxon>
        <taxon>Trichloromonas</taxon>
    </lineage>
</organism>
<dbReference type="RefSeq" id="WP_092058861.1">
    <property type="nucleotide sequence ID" value="NZ_FOJJ01000041.1"/>
</dbReference>
<proteinExistence type="predicted"/>
<dbReference type="EMBL" id="VJVV01000009">
    <property type="protein sequence ID" value="TRO79750.1"/>
    <property type="molecule type" value="Genomic_DNA"/>
</dbReference>
<comment type="caution">
    <text evidence="2">The sequence shown here is derived from an EMBL/GenBank/DDBJ whole genome shotgun (WGS) entry which is preliminary data.</text>
</comment>
<keyword evidence="1" id="KW-0812">Transmembrane</keyword>
<keyword evidence="1" id="KW-0472">Membrane</keyword>
<gene>
    <name evidence="2" type="ORF">FL622_12640</name>
</gene>
<protein>
    <submittedName>
        <fullName evidence="2">FeoB-associated Cys-rich membrane protein</fullName>
    </submittedName>
</protein>
<reference evidence="2 3" key="1">
    <citation type="submission" date="2019-07" db="EMBL/GenBank/DDBJ databases">
        <title>Insights of Desulfuromonas acetexigens electromicrobiology.</title>
        <authorList>
            <person name="Katuri K."/>
            <person name="Sapireddy V."/>
            <person name="Shaw D.R."/>
            <person name="Saikaly P."/>
        </authorList>
    </citation>
    <scope>NUCLEOTIDE SEQUENCE [LARGE SCALE GENOMIC DNA]</scope>
    <source>
        <strain evidence="2 3">2873</strain>
    </source>
</reference>
<feature type="transmembrane region" description="Helical" evidence="1">
    <location>
        <begin position="6"/>
        <end position="21"/>
    </location>
</feature>
<evidence type="ECO:0000256" key="1">
    <source>
        <dbReference type="SAM" id="Phobius"/>
    </source>
</evidence>
<accession>A0A550J941</accession>
<dbReference type="Proteomes" id="UP000317155">
    <property type="component" value="Unassembled WGS sequence"/>
</dbReference>
<evidence type="ECO:0000313" key="3">
    <source>
        <dbReference type="Proteomes" id="UP000317155"/>
    </source>
</evidence>
<name>A0A550J941_9BACT</name>
<sequence>MGWTDILWMTAILSGASWLLYRSVITKKGHCPGCSQDSDRK</sequence>
<dbReference type="OrthoDB" id="5398582at2"/>
<evidence type="ECO:0000313" key="2">
    <source>
        <dbReference type="EMBL" id="TRO79750.1"/>
    </source>
</evidence>
<dbReference type="AlphaFoldDB" id="A0A550J941"/>